<comment type="subcellular location">
    <subcellularLocation>
        <location evidence="12 13">Cell membrane</location>
        <topology evidence="12 13">Multi-pass membrane protein</topology>
    </subcellularLocation>
    <subcellularLocation>
        <location evidence="1">Membrane</location>
        <topology evidence="1">Multi-pass membrane protein</topology>
    </subcellularLocation>
</comment>
<dbReference type="PANTHER" id="PTHR42823:SF3">
    <property type="entry name" value="ATP SYNTHASE SUBUNIT A, CHLOROPLASTIC"/>
    <property type="match status" value="1"/>
</dbReference>
<dbReference type="EMBL" id="FLRC01000044">
    <property type="protein sequence ID" value="SBT26771.1"/>
    <property type="molecule type" value="Genomic_DNA"/>
</dbReference>
<feature type="transmembrane region" description="Helical" evidence="12">
    <location>
        <begin position="183"/>
        <end position="205"/>
    </location>
</feature>
<keyword evidence="6 12" id="KW-0812">Transmembrane</keyword>
<evidence type="ECO:0000256" key="10">
    <source>
        <dbReference type="ARBA" id="ARBA00023136"/>
    </source>
</evidence>
<evidence type="ECO:0000256" key="1">
    <source>
        <dbReference type="ARBA" id="ARBA00004141"/>
    </source>
</evidence>
<dbReference type="InterPro" id="IPR035908">
    <property type="entry name" value="F0_ATP_A_sf"/>
</dbReference>
<feature type="transmembrane region" description="Helical" evidence="12">
    <location>
        <begin position="42"/>
        <end position="60"/>
    </location>
</feature>
<sequence>MAAASDVSPQSYYIQHHLVHLNNIGEKQGSIAQFEVINYDSIFWSLAMGFIVVFVLWRAARSATAGVPGRFQAFVETLVEMVDTQARSIVPSEATRRFVAPLALTVFLWIVLMNALDLVPVDLMPRIFSWTGLGAEHGDPFYYHRILPTADLNVPMGMSLGVLLLMFYYGIKIKSPGGFVKELFTAPFHAHGFTAVLLAPANFMLNLVEYAAKSVSLGMRLFGNMFAGELVFMLIALLGGAWTGMNGMSVGLGIGHILAGSIWAIFHIMIVLLQAFIFMMLTLVYIGQAHEGH</sequence>
<dbReference type="Pfam" id="PF00119">
    <property type="entry name" value="ATP-synt_A"/>
    <property type="match status" value="1"/>
</dbReference>
<dbReference type="KEGG" id="odi:ODI_R4118"/>
<dbReference type="EMBL" id="LT907988">
    <property type="protein sequence ID" value="SOE52369.1"/>
    <property type="molecule type" value="Genomic_DNA"/>
</dbReference>
<feature type="transmembrane region" description="Helical" evidence="12">
    <location>
        <begin position="225"/>
        <end position="245"/>
    </location>
</feature>
<keyword evidence="7 12" id="KW-0375">Hydrogen ion transport</keyword>
<keyword evidence="4 12" id="KW-1003">Cell membrane</keyword>
<evidence type="ECO:0000256" key="6">
    <source>
        <dbReference type="ARBA" id="ARBA00022692"/>
    </source>
</evidence>
<dbReference type="Gene3D" id="1.20.120.220">
    <property type="entry name" value="ATP synthase, F0 complex, subunit A"/>
    <property type="match status" value="1"/>
</dbReference>
<feature type="transmembrane region" description="Helical" evidence="12">
    <location>
        <begin position="257"/>
        <end position="286"/>
    </location>
</feature>
<organism evidence="14 16">
    <name type="scientific">Orrella dioscoreae</name>
    <dbReference type="NCBI Taxonomy" id="1851544"/>
    <lineage>
        <taxon>Bacteria</taxon>
        <taxon>Pseudomonadati</taxon>
        <taxon>Pseudomonadota</taxon>
        <taxon>Betaproteobacteria</taxon>
        <taxon>Burkholderiales</taxon>
        <taxon>Alcaligenaceae</taxon>
        <taxon>Orrella</taxon>
    </lineage>
</organism>
<keyword evidence="8 12" id="KW-1133">Transmembrane helix</keyword>
<dbReference type="InterPro" id="IPR045082">
    <property type="entry name" value="ATP_syn_F0_a_bact/chloroplast"/>
</dbReference>
<reference evidence="14 16" key="1">
    <citation type="submission" date="2016-06" db="EMBL/GenBank/DDBJ databases">
        <authorList>
            <person name="Kjaerup R.B."/>
            <person name="Dalgaard T.S."/>
            <person name="Juul-Madsen H.R."/>
        </authorList>
    </citation>
    <scope>NUCLEOTIDE SEQUENCE [LARGE SCALE GENOMIC DNA]</scope>
    <source>
        <strain evidence="14">Orrdi1</strain>
    </source>
</reference>
<keyword evidence="10 12" id="KW-0472">Membrane</keyword>
<evidence type="ECO:0000256" key="11">
    <source>
        <dbReference type="ARBA" id="ARBA00023310"/>
    </source>
</evidence>
<dbReference type="PROSITE" id="PS00449">
    <property type="entry name" value="ATPASE_A"/>
    <property type="match status" value="1"/>
</dbReference>
<evidence type="ECO:0000256" key="9">
    <source>
        <dbReference type="ARBA" id="ARBA00023065"/>
    </source>
</evidence>
<evidence type="ECO:0000256" key="12">
    <source>
        <dbReference type="HAMAP-Rule" id="MF_01393"/>
    </source>
</evidence>
<dbReference type="NCBIfam" id="NF004477">
    <property type="entry name" value="PRK05815.1-1"/>
    <property type="match status" value="1"/>
</dbReference>
<feature type="transmembrane region" description="Helical" evidence="12">
    <location>
        <begin position="152"/>
        <end position="171"/>
    </location>
</feature>
<evidence type="ECO:0000256" key="13">
    <source>
        <dbReference type="RuleBase" id="RU000483"/>
    </source>
</evidence>
<reference evidence="15 16" key="2">
    <citation type="submission" date="2017-08" db="EMBL/GenBank/DDBJ databases">
        <authorList>
            <person name="de Groot N.N."/>
        </authorList>
    </citation>
    <scope>NUCLEOTIDE SEQUENCE [LARGE SCALE GENOMIC DNA]</scope>
    <source>
        <strain evidence="15">Orrdi1</strain>
    </source>
</reference>
<comment type="function">
    <text evidence="12 13">Key component of the proton channel; it plays a direct role in the translocation of protons across the membrane.</text>
</comment>
<feature type="transmembrane region" description="Helical" evidence="12">
    <location>
        <begin position="98"/>
        <end position="116"/>
    </location>
</feature>
<proteinExistence type="inferred from homology"/>
<gene>
    <name evidence="12" type="primary">atpB</name>
    <name evidence="14" type="ORF">ODI_00896</name>
    <name evidence="15" type="ORF">ODI_R4118</name>
</gene>
<comment type="similarity">
    <text evidence="2 12 13">Belongs to the ATPase A chain family.</text>
</comment>
<accession>A0A1C3K5I2</accession>
<evidence type="ECO:0000313" key="15">
    <source>
        <dbReference type="EMBL" id="SOE52369.1"/>
    </source>
</evidence>
<dbReference type="GO" id="GO:0046933">
    <property type="term" value="F:proton-transporting ATP synthase activity, rotational mechanism"/>
    <property type="evidence" value="ECO:0007669"/>
    <property type="project" value="UniProtKB-UniRule"/>
</dbReference>
<keyword evidence="16" id="KW-1185">Reference proteome</keyword>
<evidence type="ECO:0000256" key="2">
    <source>
        <dbReference type="ARBA" id="ARBA00006810"/>
    </source>
</evidence>
<evidence type="ECO:0000313" key="14">
    <source>
        <dbReference type="EMBL" id="SBT26771.1"/>
    </source>
</evidence>
<dbReference type="InterPro" id="IPR000568">
    <property type="entry name" value="ATP_synth_F0_asu"/>
</dbReference>
<dbReference type="PANTHER" id="PTHR42823">
    <property type="entry name" value="ATP SYNTHASE SUBUNIT A, CHLOROPLASTIC"/>
    <property type="match status" value="1"/>
</dbReference>
<dbReference type="CDD" id="cd00310">
    <property type="entry name" value="ATP-synt_Fo_a_6"/>
    <property type="match status" value="1"/>
</dbReference>
<dbReference type="GO" id="GO:0005886">
    <property type="term" value="C:plasma membrane"/>
    <property type="evidence" value="ECO:0007669"/>
    <property type="project" value="UniProtKB-SubCell"/>
</dbReference>
<dbReference type="OrthoDB" id="9789241at2"/>
<protein>
    <recommendedName>
        <fullName evidence="12 13">ATP synthase subunit a</fullName>
    </recommendedName>
    <alternativeName>
        <fullName evidence="12">ATP synthase F0 sector subunit a</fullName>
    </alternativeName>
    <alternativeName>
        <fullName evidence="12">F-ATPase subunit 6</fullName>
    </alternativeName>
</protein>
<dbReference type="NCBIfam" id="TIGR01131">
    <property type="entry name" value="ATP_synt_6_or_A"/>
    <property type="match status" value="1"/>
</dbReference>
<dbReference type="STRING" id="1851544.ODI_00896"/>
<dbReference type="SUPFAM" id="SSF81336">
    <property type="entry name" value="F1F0 ATP synthase subunit A"/>
    <property type="match status" value="1"/>
</dbReference>
<dbReference type="AlphaFoldDB" id="A0A1C3K5I2"/>
<evidence type="ECO:0000256" key="4">
    <source>
        <dbReference type="ARBA" id="ARBA00022475"/>
    </source>
</evidence>
<keyword evidence="11 12" id="KW-0066">ATP synthesis</keyword>
<dbReference type="FunFam" id="1.20.120.220:FF:000002">
    <property type="entry name" value="ATP synthase subunit a"/>
    <property type="match status" value="1"/>
</dbReference>
<dbReference type="Proteomes" id="UP000078558">
    <property type="component" value="Chromosome I"/>
</dbReference>
<dbReference type="RefSeq" id="WP_067757170.1">
    <property type="nucleotide sequence ID" value="NZ_LT907988.1"/>
</dbReference>
<evidence type="ECO:0000256" key="8">
    <source>
        <dbReference type="ARBA" id="ARBA00022989"/>
    </source>
</evidence>
<evidence type="ECO:0000256" key="5">
    <source>
        <dbReference type="ARBA" id="ARBA00022547"/>
    </source>
</evidence>
<dbReference type="HAMAP" id="MF_01393">
    <property type="entry name" value="ATP_synth_a_bact"/>
    <property type="match status" value="1"/>
</dbReference>
<keyword evidence="5 12" id="KW-0138">CF(0)</keyword>
<dbReference type="GO" id="GO:0042777">
    <property type="term" value="P:proton motive force-driven plasma membrane ATP synthesis"/>
    <property type="evidence" value="ECO:0007669"/>
    <property type="project" value="TreeGrafter"/>
</dbReference>
<evidence type="ECO:0000256" key="3">
    <source>
        <dbReference type="ARBA" id="ARBA00022448"/>
    </source>
</evidence>
<dbReference type="GO" id="GO:0045259">
    <property type="term" value="C:proton-transporting ATP synthase complex"/>
    <property type="evidence" value="ECO:0007669"/>
    <property type="project" value="UniProtKB-KW"/>
</dbReference>
<keyword evidence="3 12" id="KW-0813">Transport</keyword>
<keyword evidence="9 12" id="KW-0406">Ion transport</keyword>
<name>A0A1C3K5I2_9BURK</name>
<evidence type="ECO:0000256" key="7">
    <source>
        <dbReference type="ARBA" id="ARBA00022781"/>
    </source>
</evidence>
<dbReference type="InterPro" id="IPR023011">
    <property type="entry name" value="ATP_synth_F0_asu_AS"/>
</dbReference>
<evidence type="ECO:0000313" key="16">
    <source>
        <dbReference type="Proteomes" id="UP000078558"/>
    </source>
</evidence>